<dbReference type="InterPro" id="IPR012337">
    <property type="entry name" value="RNaseH-like_sf"/>
</dbReference>
<dbReference type="PANTHER" id="PTHR42648:SF28">
    <property type="entry name" value="TRANSPOSON-ENCODED PROTEIN WITH RIBONUCLEASE H-LIKE AND RETROVIRUS ZINC FINGER-LIKE DOMAINS"/>
    <property type="match status" value="1"/>
</dbReference>
<dbReference type="InterPro" id="IPR036397">
    <property type="entry name" value="RNaseH_sf"/>
</dbReference>
<evidence type="ECO:0000256" key="1">
    <source>
        <dbReference type="SAM" id="MobiDB-lite"/>
    </source>
</evidence>
<name>A0A507DMG7_9FUNG</name>
<dbReference type="AlphaFoldDB" id="A0A507DMG7"/>
<dbReference type="SUPFAM" id="SSF53098">
    <property type="entry name" value="Ribonuclease H-like"/>
    <property type="match status" value="1"/>
</dbReference>
<evidence type="ECO:0008006" key="4">
    <source>
        <dbReference type="Google" id="ProtNLM"/>
    </source>
</evidence>
<dbReference type="STRING" id="109895.A0A507DMG7"/>
<accession>A0A507DMG7</accession>
<comment type="caution">
    <text evidence="2">The sequence shown here is derived from an EMBL/GenBank/DDBJ whole genome shotgun (WGS) entry which is preliminary data.</text>
</comment>
<dbReference type="GO" id="GO:0003676">
    <property type="term" value="F:nucleic acid binding"/>
    <property type="evidence" value="ECO:0007669"/>
    <property type="project" value="InterPro"/>
</dbReference>
<dbReference type="Proteomes" id="UP000318582">
    <property type="component" value="Unassembled WGS sequence"/>
</dbReference>
<feature type="region of interest" description="Disordered" evidence="1">
    <location>
        <begin position="368"/>
        <end position="424"/>
    </location>
</feature>
<dbReference type="PANTHER" id="PTHR42648">
    <property type="entry name" value="TRANSPOSASE, PUTATIVE-RELATED"/>
    <property type="match status" value="1"/>
</dbReference>
<organism evidence="2 3">
    <name type="scientific">Powellomyces hirtus</name>
    <dbReference type="NCBI Taxonomy" id="109895"/>
    <lineage>
        <taxon>Eukaryota</taxon>
        <taxon>Fungi</taxon>
        <taxon>Fungi incertae sedis</taxon>
        <taxon>Chytridiomycota</taxon>
        <taxon>Chytridiomycota incertae sedis</taxon>
        <taxon>Chytridiomycetes</taxon>
        <taxon>Spizellomycetales</taxon>
        <taxon>Powellomycetaceae</taxon>
        <taxon>Powellomyces</taxon>
    </lineage>
</organism>
<sequence length="489" mass="53336">MVEATENGTATIQAALPNGRTTTCHFKDVWLVPKLERSLLSVAQLEGAGANIQIVGGRCEIRTSKGALALSCNRQEALYALGQPLDAAAQCHAVAISTSAATLETWQRCPEHLNHQSIQLMARKGLVQGMEAVRVLETTPCSTCALGKATKLPFPKERTSRASEVLELVHSDVCGPMRTLTIGRARYFVLFIDDKSSPICSRQRQRHFPGSRSLLQRQQQRQYAHSRSLSLTMQNGVAECMNRTLVEMAPCLLLQAGLPYKFWDEALMTAACLRNRSPTGALHNKATPWQIWTGTRPNIQHLRIFGCTAYASILKKNQHKLGLNATRCISLGYGQDVRFDEESLAGVPGKPDHAAQAPTDMADELSDAENDFSQQGQAPEDASDQGDKLDGGSEQGEDFEDAQEHQPSPVGAIPSVLRKPKASKSGTGLLAEAFATREDEPASLKAALKAPDAKQWEQAAQTKLNSLHANHTWDLVPLPAGHQPIKCKW</sequence>
<dbReference type="Gene3D" id="3.30.420.10">
    <property type="entry name" value="Ribonuclease H-like superfamily/Ribonuclease H"/>
    <property type="match status" value="1"/>
</dbReference>
<feature type="non-terminal residue" evidence="2">
    <location>
        <position position="489"/>
    </location>
</feature>
<keyword evidence="3" id="KW-1185">Reference proteome</keyword>
<evidence type="ECO:0000313" key="3">
    <source>
        <dbReference type="Proteomes" id="UP000318582"/>
    </source>
</evidence>
<proteinExistence type="predicted"/>
<protein>
    <recommendedName>
        <fullName evidence="4">GAG-pre-integrase domain-containing protein</fullName>
    </recommendedName>
</protein>
<reference evidence="2 3" key="1">
    <citation type="journal article" date="2019" name="Sci. Rep.">
        <title>Comparative genomics of chytrid fungi reveal insights into the obligate biotrophic and pathogenic lifestyle of Synchytrium endobioticum.</title>
        <authorList>
            <person name="van de Vossenberg B.T.L.H."/>
            <person name="Warris S."/>
            <person name="Nguyen H.D.T."/>
            <person name="van Gent-Pelzer M.P.E."/>
            <person name="Joly D.L."/>
            <person name="van de Geest H.C."/>
            <person name="Bonants P.J.M."/>
            <person name="Smith D.S."/>
            <person name="Levesque C.A."/>
            <person name="van der Lee T.A.J."/>
        </authorList>
    </citation>
    <scope>NUCLEOTIDE SEQUENCE [LARGE SCALE GENOMIC DNA]</scope>
    <source>
        <strain evidence="2 3">CBS 809.83</strain>
    </source>
</reference>
<evidence type="ECO:0000313" key="2">
    <source>
        <dbReference type="EMBL" id="TPX52862.1"/>
    </source>
</evidence>
<dbReference type="InterPro" id="IPR039537">
    <property type="entry name" value="Retrotran_Ty1/copia-like"/>
</dbReference>
<dbReference type="EMBL" id="QEAQ01000297">
    <property type="protein sequence ID" value="TPX52862.1"/>
    <property type="molecule type" value="Genomic_DNA"/>
</dbReference>
<gene>
    <name evidence="2" type="ORF">PhCBS80983_g06433</name>
</gene>